<keyword evidence="4" id="KW-0812">Transmembrane</keyword>
<keyword evidence="3" id="KW-1003">Cell membrane</keyword>
<dbReference type="InterPro" id="IPR003688">
    <property type="entry name" value="TraG/VirD4"/>
</dbReference>
<evidence type="ECO:0000256" key="3">
    <source>
        <dbReference type="ARBA" id="ARBA00022475"/>
    </source>
</evidence>
<gene>
    <name evidence="7" type="ORF">ABH943_005243</name>
</gene>
<dbReference type="Proteomes" id="UP001620514">
    <property type="component" value="Unassembled WGS sequence"/>
</dbReference>
<dbReference type="SUPFAM" id="SSF52540">
    <property type="entry name" value="P-loop containing nucleoside triphosphate hydrolases"/>
    <property type="match status" value="1"/>
</dbReference>
<proteinExistence type="inferred from homology"/>
<comment type="similarity">
    <text evidence="2">Belongs to the VirD4/TraG family.</text>
</comment>
<dbReference type="InterPro" id="IPR051539">
    <property type="entry name" value="T4SS-coupling_protein"/>
</dbReference>
<accession>A0ABW8MNF8</accession>
<dbReference type="EMBL" id="JBIYDN010000018">
    <property type="protein sequence ID" value="MFK4445221.1"/>
    <property type="molecule type" value="Genomic_DNA"/>
</dbReference>
<dbReference type="PANTHER" id="PTHR37937:SF1">
    <property type="entry name" value="CONJUGATIVE TRANSFER: DNA TRANSPORT"/>
    <property type="match status" value="1"/>
</dbReference>
<sequence length="516" mass="58013">MPEFFAEFMQDVPRGDSTRFLRQQKVPQARWMKLSDIAASAALAYDPRNPGKKVLIGALGDRLIGIEDDRHILTVAGSRSGKSVGLVSNLLFYPGSVLATDPKGELAEITAQRRAGMGQKIYVLDPFRHASERIAKYRASYNPMDVLTEGSYTFLEDAALIAESLVVQAADQKEPHWDESAKNFIEGVIIHVATAPQHKSKRHLVMVRELIKKALWLRPDDEADSGKKAKRSQKPVLFDEMMYNAARLEKDEATQDIGSSLMAAALDFYGKSENEVTGVHSTVNRHTKFLDYPAFRNVLKSSDFDLADLKRNANGVSIYLCFPATRVEISKRWMRIFVNQLLDAMEREHTVPAVPVLACLDEFPVLGYMKQLETAAGLIASFGVKLWFVLQDWSQGKSLYGDRWETFAGNAGIVQFFGNNDLTTTEYISKRLGKTQVEVARVGEVAQDQQDKGLSGRSETVEIYDLLTPDEITRQFARSDRLQRQLILWAGHHPMMLQRVVYHARKGPLAIYMKPA</sequence>
<dbReference type="PANTHER" id="PTHR37937">
    <property type="entry name" value="CONJUGATIVE TRANSFER: DNA TRANSPORT"/>
    <property type="match status" value="1"/>
</dbReference>
<evidence type="ECO:0000313" key="8">
    <source>
        <dbReference type="Proteomes" id="UP001620514"/>
    </source>
</evidence>
<evidence type="ECO:0000256" key="6">
    <source>
        <dbReference type="ARBA" id="ARBA00023136"/>
    </source>
</evidence>
<evidence type="ECO:0000256" key="5">
    <source>
        <dbReference type="ARBA" id="ARBA00022989"/>
    </source>
</evidence>
<dbReference type="Gene3D" id="3.40.50.300">
    <property type="entry name" value="P-loop containing nucleotide triphosphate hydrolases"/>
    <property type="match status" value="1"/>
</dbReference>
<organism evidence="7 8">
    <name type="scientific">Caballeronia udeis</name>
    <dbReference type="NCBI Taxonomy" id="1232866"/>
    <lineage>
        <taxon>Bacteria</taxon>
        <taxon>Pseudomonadati</taxon>
        <taxon>Pseudomonadota</taxon>
        <taxon>Betaproteobacteria</taxon>
        <taxon>Burkholderiales</taxon>
        <taxon>Burkholderiaceae</taxon>
        <taxon>Caballeronia</taxon>
    </lineage>
</organism>
<keyword evidence="5" id="KW-1133">Transmembrane helix</keyword>
<dbReference type="InterPro" id="IPR027417">
    <property type="entry name" value="P-loop_NTPase"/>
</dbReference>
<dbReference type="RefSeq" id="WP_404610245.1">
    <property type="nucleotide sequence ID" value="NZ_JBIYDN010000018.1"/>
</dbReference>
<comment type="subcellular location">
    <subcellularLocation>
        <location evidence="1">Cell membrane</location>
        <topology evidence="1">Multi-pass membrane protein</topology>
    </subcellularLocation>
</comment>
<evidence type="ECO:0000256" key="2">
    <source>
        <dbReference type="ARBA" id="ARBA00008806"/>
    </source>
</evidence>
<protein>
    <submittedName>
        <fullName evidence="7">Type IV secretion system protein VirD4</fullName>
    </submittedName>
</protein>
<evidence type="ECO:0000256" key="1">
    <source>
        <dbReference type="ARBA" id="ARBA00004651"/>
    </source>
</evidence>
<evidence type="ECO:0000256" key="4">
    <source>
        <dbReference type="ARBA" id="ARBA00022692"/>
    </source>
</evidence>
<evidence type="ECO:0000313" key="7">
    <source>
        <dbReference type="EMBL" id="MFK4445221.1"/>
    </source>
</evidence>
<keyword evidence="6" id="KW-0472">Membrane</keyword>
<comment type="caution">
    <text evidence="7">The sequence shown here is derived from an EMBL/GenBank/DDBJ whole genome shotgun (WGS) entry which is preliminary data.</text>
</comment>
<dbReference type="CDD" id="cd01127">
    <property type="entry name" value="TrwB_TraG_TraD_VirD4"/>
    <property type="match status" value="2"/>
</dbReference>
<name>A0ABW8MNF8_9BURK</name>
<reference evidence="7 8" key="2">
    <citation type="submission" date="2024-11" db="EMBL/GenBank/DDBJ databases">
        <title>Using genomics to understand microbial adaptation to soil warming.</title>
        <authorList>
            <person name="Deangelis K.M. PhD."/>
        </authorList>
    </citation>
    <scope>NUCLEOTIDE SEQUENCE [LARGE SCALE GENOMIC DNA]</scope>
    <source>
        <strain evidence="7 8">GAS97</strain>
    </source>
</reference>
<reference evidence="7 8" key="1">
    <citation type="submission" date="2024-10" db="EMBL/GenBank/DDBJ databases">
        <authorList>
            <person name="Deangelis K."/>
            <person name="Huntemann M."/>
            <person name="Clum A."/>
            <person name="Wang J."/>
            <person name="Palaniappan K."/>
            <person name="Ritter S."/>
            <person name="Chen I.-M."/>
            <person name="Stamatis D."/>
            <person name="Reddy T."/>
            <person name="O'Malley R."/>
            <person name="Daum C."/>
            <person name="Ng V."/>
            <person name="Ivanova N."/>
            <person name="Kyrpides N."/>
            <person name="Woyke T."/>
        </authorList>
    </citation>
    <scope>NUCLEOTIDE SEQUENCE [LARGE SCALE GENOMIC DNA]</scope>
    <source>
        <strain evidence="7 8">GAS97</strain>
    </source>
</reference>
<keyword evidence="8" id="KW-1185">Reference proteome</keyword>
<dbReference type="Pfam" id="PF02534">
    <property type="entry name" value="T4SS-DNA_transf"/>
    <property type="match status" value="1"/>
</dbReference>